<dbReference type="GeneID" id="72009647"/>
<dbReference type="Gene3D" id="3.40.50.2000">
    <property type="entry name" value="Glycogen Phosphorylase B"/>
    <property type="match status" value="2"/>
</dbReference>
<dbReference type="PANTHER" id="PTHR38134:SF2">
    <property type="entry name" value="GALACTOKINASE"/>
    <property type="match status" value="1"/>
</dbReference>
<feature type="region of interest" description="Disordered" evidence="1">
    <location>
        <begin position="619"/>
        <end position="639"/>
    </location>
</feature>
<sequence length="665" mass="72254">MPQLPFDPLAAVSGAASAKQRPQWGAIPRVRGSCYLVYYCSGHGYGHATRVSAFARHLLSLDPRPTVHIVSSAPKQVFADSIAAGVSYRNADIDPVIVQPLAYRVDRQKSVEALKSFLSKKDRKVLEESHWLRDIGADCVLSDAAFLGCLAAHQAGIPSVLISNFSFDSVYSYLSTPYIDAPPTPEPELFDSLPTQAAMTLPPDIPIPQEILAPLVDEILAGFRCADLLLRLPGAIPMPSFSIEPGLPSPNWVDLNTRMFTEEVAMHLEQSPSSYALHPSLDFLEQHDGHKPLPRAALSAPLLVRSPSPTVYTAEGRRRLLNSVGVPPYLHNPDKTKILIVSFGGQVFYKPCSRAHSRSPSRVGTPGAFATAMTKSLNGIPREVALSKPSDMSKEYFPDPDRLATLLRSSSLSEGPPSVVASPGLPPPKPVTMARTSPLKIPGAPPVAVPTSPLGKSSRRVSLPMLQMIPPSPLLTQEAKAQDDYPGWSSAPEDEFEEELPCLLPDESWIAIVCGVSKEWGREDGEELPPGFYVAPRDIYMPDLTAVADALLGKLGYGTVSECVDACTPFVYVPRPLFIEEHGLRLLLGSEGVGVELSRSCYEKGDWADAVQEAYMRGKDAKAKKRQEGETGKRRKEGREMARGLLDWLDRWKAGARAMSSSPAA</sequence>
<evidence type="ECO:0000256" key="1">
    <source>
        <dbReference type="SAM" id="MobiDB-lite"/>
    </source>
</evidence>
<dbReference type="InterPro" id="IPR053205">
    <property type="entry name" value="GHMP_kinase_L-arabinokinase"/>
</dbReference>
<gene>
    <name evidence="2" type="ORF">C8Q71DRAFT_906170</name>
</gene>
<organism evidence="2 3">
    <name type="scientific">Rhodofomes roseus</name>
    <dbReference type="NCBI Taxonomy" id="34475"/>
    <lineage>
        <taxon>Eukaryota</taxon>
        <taxon>Fungi</taxon>
        <taxon>Dikarya</taxon>
        <taxon>Basidiomycota</taxon>
        <taxon>Agaricomycotina</taxon>
        <taxon>Agaricomycetes</taxon>
        <taxon>Polyporales</taxon>
        <taxon>Rhodofomes</taxon>
    </lineage>
</organism>
<keyword evidence="3" id="KW-1185">Reference proteome</keyword>
<proteinExistence type="predicted"/>
<protein>
    <recommendedName>
        <fullName evidence="4">Glycosyltransferase</fullName>
    </recommendedName>
</protein>
<dbReference type="PANTHER" id="PTHR38134">
    <property type="entry name" value="SLR1395 PROTEIN"/>
    <property type="match status" value="1"/>
</dbReference>
<evidence type="ECO:0000313" key="2">
    <source>
        <dbReference type="EMBL" id="KAH9838342.1"/>
    </source>
</evidence>
<dbReference type="EMBL" id="JADCUA010000007">
    <property type="protein sequence ID" value="KAH9838342.1"/>
    <property type="molecule type" value="Genomic_DNA"/>
</dbReference>
<name>A0ABQ8KJQ7_9APHY</name>
<dbReference type="SUPFAM" id="SSF53756">
    <property type="entry name" value="UDP-Glycosyltransferase/glycogen phosphorylase"/>
    <property type="match status" value="1"/>
</dbReference>
<evidence type="ECO:0000313" key="3">
    <source>
        <dbReference type="Proteomes" id="UP000814176"/>
    </source>
</evidence>
<comment type="caution">
    <text evidence="2">The sequence shown here is derived from an EMBL/GenBank/DDBJ whole genome shotgun (WGS) entry which is preliminary data.</text>
</comment>
<evidence type="ECO:0008006" key="4">
    <source>
        <dbReference type="Google" id="ProtNLM"/>
    </source>
</evidence>
<reference evidence="2 3" key="1">
    <citation type="journal article" date="2021" name="Environ. Microbiol.">
        <title>Gene family expansions and transcriptome signatures uncover fungal adaptations to wood decay.</title>
        <authorList>
            <person name="Hage H."/>
            <person name="Miyauchi S."/>
            <person name="Viragh M."/>
            <person name="Drula E."/>
            <person name="Min B."/>
            <person name="Chaduli D."/>
            <person name="Navarro D."/>
            <person name="Favel A."/>
            <person name="Norest M."/>
            <person name="Lesage-Meessen L."/>
            <person name="Balint B."/>
            <person name="Merenyi Z."/>
            <person name="de Eugenio L."/>
            <person name="Morin E."/>
            <person name="Martinez A.T."/>
            <person name="Baldrian P."/>
            <person name="Stursova M."/>
            <person name="Martinez M.J."/>
            <person name="Novotny C."/>
            <person name="Magnuson J.K."/>
            <person name="Spatafora J.W."/>
            <person name="Maurice S."/>
            <person name="Pangilinan J."/>
            <person name="Andreopoulos W."/>
            <person name="LaButti K."/>
            <person name="Hundley H."/>
            <person name="Na H."/>
            <person name="Kuo A."/>
            <person name="Barry K."/>
            <person name="Lipzen A."/>
            <person name="Henrissat B."/>
            <person name="Riley R."/>
            <person name="Ahrendt S."/>
            <person name="Nagy L.G."/>
            <person name="Grigoriev I.V."/>
            <person name="Martin F."/>
            <person name="Rosso M.N."/>
        </authorList>
    </citation>
    <scope>NUCLEOTIDE SEQUENCE [LARGE SCALE GENOMIC DNA]</scope>
    <source>
        <strain evidence="2 3">CIRM-BRFM 1785</strain>
    </source>
</reference>
<dbReference type="Proteomes" id="UP000814176">
    <property type="component" value="Unassembled WGS sequence"/>
</dbReference>
<accession>A0ABQ8KJQ7</accession>
<dbReference type="RefSeq" id="XP_047780257.1">
    <property type="nucleotide sequence ID" value="XM_047928915.1"/>
</dbReference>